<comment type="caution">
    <text evidence="2">The sequence shown here is derived from an EMBL/GenBank/DDBJ whole genome shotgun (WGS) entry which is preliminary data.</text>
</comment>
<proteinExistence type="predicted"/>
<evidence type="ECO:0000313" key="3">
    <source>
        <dbReference type="Proteomes" id="UP001235133"/>
    </source>
</evidence>
<dbReference type="EMBL" id="JAVFWO010000002">
    <property type="protein sequence ID" value="MDQ7877298.1"/>
    <property type="molecule type" value="Genomic_DNA"/>
</dbReference>
<dbReference type="Proteomes" id="UP001235133">
    <property type="component" value="Unassembled WGS sequence"/>
</dbReference>
<gene>
    <name evidence="2" type="ORF">Q9R08_04840</name>
</gene>
<organism evidence="2 3">
    <name type="scientific">Microbacterium psychrotolerans</name>
    <dbReference type="NCBI Taxonomy" id="3068321"/>
    <lineage>
        <taxon>Bacteria</taxon>
        <taxon>Bacillati</taxon>
        <taxon>Actinomycetota</taxon>
        <taxon>Actinomycetes</taxon>
        <taxon>Micrococcales</taxon>
        <taxon>Microbacteriaceae</taxon>
        <taxon>Microbacterium</taxon>
    </lineage>
</organism>
<accession>A0ABU0YY90</accession>
<name>A0ABU0YY90_9MICO</name>
<dbReference type="RefSeq" id="WP_308866729.1">
    <property type="nucleotide sequence ID" value="NZ_JAVFWO010000002.1"/>
</dbReference>
<evidence type="ECO:0008006" key="4">
    <source>
        <dbReference type="Google" id="ProtNLM"/>
    </source>
</evidence>
<evidence type="ECO:0000313" key="2">
    <source>
        <dbReference type="EMBL" id="MDQ7877298.1"/>
    </source>
</evidence>
<evidence type="ECO:0000256" key="1">
    <source>
        <dbReference type="SAM" id="MobiDB-lite"/>
    </source>
</evidence>
<feature type="compositionally biased region" description="Polar residues" evidence="1">
    <location>
        <begin position="198"/>
        <end position="210"/>
    </location>
</feature>
<feature type="compositionally biased region" description="Gly residues" evidence="1">
    <location>
        <begin position="217"/>
        <end position="226"/>
    </location>
</feature>
<keyword evidence="3" id="KW-1185">Reference proteome</keyword>
<feature type="region of interest" description="Disordered" evidence="1">
    <location>
        <begin position="180"/>
        <end position="228"/>
    </location>
</feature>
<sequence length="279" mass="30601">MIPMKTIVDDLDKLTAYLRPSFGWVSLAKVKSNLEKVSDNRKIEAARWLGLISRDGQNVEITDAGRKYASAQDFTEKSKVMLSLMAQAPLYAQTLEWMYFTNKSDPTKTDVGDQWYRHYSDLLEGAQGAALGDGVIVFMRVAEAAGLGKFITAGKNRPETYFKGERAAIENFYNTYLVGKKHEDDEDSSEDDAEYEDQGNSGESAAQTAPANIRNGNAGGRQGGTTGTQQVTLQTSPAIHINLEIHIAADATAETVAEIFKNMRKYVLNDGPAEAVEGE</sequence>
<protein>
    <recommendedName>
        <fullName evidence="4">DUF5343 domain-containing protein</fullName>
    </recommendedName>
</protein>
<feature type="compositionally biased region" description="Acidic residues" evidence="1">
    <location>
        <begin position="184"/>
        <end position="197"/>
    </location>
</feature>
<reference evidence="2 3" key="1">
    <citation type="submission" date="2023-08" db="EMBL/GenBank/DDBJ databases">
        <title>Microbacterium psychrotolerans sp. nov., a psychrotolerant bacterium isolated from soil in Heilongjiang Province, China.</title>
        <authorList>
            <person name="An P."/>
            <person name="Zhao D."/>
            <person name="Xiang H."/>
        </authorList>
    </citation>
    <scope>NUCLEOTIDE SEQUENCE [LARGE SCALE GENOMIC DNA]</scope>
    <source>
        <strain evidence="2 3">QXD-8</strain>
    </source>
</reference>